<sequence>MLTESQPSALRGRRRGLYVFLGLLAVVLAIGAYRYWHKVPPRYKGVSRLQVDLRQPEMLLATRNLAELPKDIAAAPILAGLVDEQLVFHYEEDEARLSIEGSLRRLAYEHKIGIEDRFLSTLLAGPAEIGLWRSGKGRPEHFVARLERGVLAKLSEAFARIALDDRQLKQAGRFSVGGDQITLYALDYGAGRTLAFAGRGEHWVFLSDPALALDAEGMLTGDAEAVLGDLLRGGHPWQAKLPWSTAAQHSFVIAQQALTLGYAHFLPALAGLRLDHLNGNWQASLRLRQTNHASTHDTTSIWRSAPLGAALCTALPVDWPATAEPLAALLGKDAAIPSTLAALDPIAAVCWYAGSRLSAPLFIARAAGALPPDTGPLIARLAEKSWSVAGVKTSAQDAESQIHAATVPSRHGIRQPDGGARAFEPALAWHAGTIFFSPDRRQVDAALAVAAKQAAALGDEPGLRASGWLVFDPPQVARLVRAEVQEVLPADEESFFREVARNRLWPRLEAWGKQQQASVAVPAAAGQDGFVALEIRPLQENAR</sequence>
<evidence type="ECO:0000313" key="3">
    <source>
        <dbReference type="Proteomes" id="UP000020077"/>
    </source>
</evidence>
<keyword evidence="1" id="KW-1133">Transmembrane helix</keyword>
<protein>
    <recommendedName>
        <fullName evidence="4">DUF2138 family protein</fullName>
    </recommendedName>
</protein>
<dbReference type="EMBL" id="JDVG02000224">
    <property type="protein sequence ID" value="KFB73436.1"/>
    <property type="molecule type" value="Genomic_DNA"/>
</dbReference>
<gene>
    <name evidence="2" type="ORF">AW09_001315</name>
</gene>
<feature type="transmembrane region" description="Helical" evidence="1">
    <location>
        <begin position="16"/>
        <end position="36"/>
    </location>
</feature>
<organism evidence="2 3">
    <name type="scientific">Candidatus Accumulibacter phosphatis</name>
    <dbReference type="NCBI Taxonomy" id="327160"/>
    <lineage>
        <taxon>Bacteria</taxon>
        <taxon>Pseudomonadati</taxon>
        <taxon>Pseudomonadota</taxon>
        <taxon>Betaproteobacteria</taxon>
        <taxon>Candidatus Accumulibacter</taxon>
    </lineage>
</organism>
<evidence type="ECO:0000313" key="2">
    <source>
        <dbReference type="EMBL" id="KFB73436.1"/>
    </source>
</evidence>
<dbReference type="Pfam" id="PF09909">
    <property type="entry name" value="DUF2138"/>
    <property type="match status" value="1"/>
</dbReference>
<accession>A0A080LXK4</accession>
<evidence type="ECO:0000256" key="1">
    <source>
        <dbReference type="SAM" id="Phobius"/>
    </source>
</evidence>
<proteinExistence type="predicted"/>
<name>A0A080LXK4_9PROT</name>
<keyword evidence="1" id="KW-0812">Transmembrane</keyword>
<dbReference type="Proteomes" id="UP000020077">
    <property type="component" value="Unassembled WGS sequence"/>
</dbReference>
<dbReference type="InterPro" id="IPR018671">
    <property type="entry name" value="DUF2138"/>
</dbReference>
<keyword evidence="1" id="KW-0472">Membrane</keyword>
<evidence type="ECO:0008006" key="4">
    <source>
        <dbReference type="Google" id="ProtNLM"/>
    </source>
</evidence>
<comment type="caution">
    <text evidence="2">The sequence shown here is derived from an EMBL/GenBank/DDBJ whole genome shotgun (WGS) entry which is preliminary data.</text>
</comment>
<reference evidence="2 3" key="1">
    <citation type="submission" date="2014-02" db="EMBL/GenBank/DDBJ databases">
        <title>Expanding our view of genomic diversity in Candidatus Accumulibacter clades.</title>
        <authorList>
            <person name="Skennerton C.T."/>
            <person name="Barr J.J."/>
            <person name="Slater F.R."/>
            <person name="Bond P.L."/>
            <person name="Tyson G.W."/>
        </authorList>
    </citation>
    <scope>NUCLEOTIDE SEQUENCE [LARGE SCALE GENOMIC DNA]</scope>
    <source>
        <strain evidence="3">BA-91</strain>
    </source>
</reference>
<dbReference type="AlphaFoldDB" id="A0A080LXK4"/>
<dbReference type="NCBIfam" id="NF008500">
    <property type="entry name" value="PRK11410.1"/>
    <property type="match status" value="1"/>
</dbReference>